<proteinExistence type="inferred from homology"/>
<evidence type="ECO:0000313" key="7">
    <source>
        <dbReference type="Proteomes" id="UP000295531"/>
    </source>
</evidence>
<dbReference type="PANTHER" id="PTHR11358:SF35">
    <property type="entry name" value="FORMIMIDOYLGLUTAMASE"/>
    <property type="match status" value="1"/>
</dbReference>
<dbReference type="PROSITE" id="PS51409">
    <property type="entry name" value="ARGINASE_2"/>
    <property type="match status" value="1"/>
</dbReference>
<gene>
    <name evidence="6" type="ORF">DEU29_11139</name>
</gene>
<organism evidence="6 7">
    <name type="scientific">Idiomarina aquatica</name>
    <dbReference type="NCBI Taxonomy" id="1327752"/>
    <lineage>
        <taxon>Bacteria</taxon>
        <taxon>Pseudomonadati</taxon>
        <taxon>Pseudomonadota</taxon>
        <taxon>Gammaproteobacteria</taxon>
        <taxon>Alteromonadales</taxon>
        <taxon>Idiomarinaceae</taxon>
        <taxon>Idiomarina</taxon>
    </lineage>
</organism>
<dbReference type="InterPro" id="IPR006035">
    <property type="entry name" value="Ureohydrolase"/>
</dbReference>
<name>A0A4R6P7R6_9GAMM</name>
<dbReference type="SUPFAM" id="SSF52768">
    <property type="entry name" value="Arginase/deacetylase"/>
    <property type="match status" value="1"/>
</dbReference>
<sequence length="348" mass="38018">MSDLSFLKLVEPSHWVRVREHETKIGQAIHSLALEGSFEQSLASAWEGGQRVAIVGIPESIGIKANLGRPGAEGGWQAFLQNFLNLQKTGLVSTHELLLVGSIECSDLMQQAESLSIEDEQELAELRRLTAMIDARVSRVLAPIFAQDFDVVVIGGGHNNAYPLLKSLHQVTDQTVGAVNLDPHADFRATEGRHSGNGFSYAYVEGILECYHVVGLHPGKNSASSLRNLSDAGMRYHSIHRLFERSFNEVMDEVVAKADSWQRPLGIELDVDALTGVPASAINYSGLSLAQGFQFVKRLAELPDARYVHLAEAAPSLCSAGPEEGLKVTGQVLCELTTAYLHGRERRR</sequence>
<dbReference type="Gene3D" id="3.40.800.10">
    <property type="entry name" value="Ureohydrolase domain"/>
    <property type="match status" value="1"/>
</dbReference>
<keyword evidence="2" id="KW-0378">Hydrolase</keyword>
<keyword evidence="4" id="KW-0464">Manganese</keyword>
<evidence type="ECO:0000256" key="3">
    <source>
        <dbReference type="ARBA" id="ARBA00022808"/>
    </source>
</evidence>
<evidence type="ECO:0000256" key="1">
    <source>
        <dbReference type="ARBA" id="ARBA00022723"/>
    </source>
</evidence>
<evidence type="ECO:0000313" key="6">
    <source>
        <dbReference type="EMBL" id="TDP32099.1"/>
    </source>
</evidence>
<keyword evidence="7" id="KW-1185">Reference proteome</keyword>
<dbReference type="InterPro" id="IPR023696">
    <property type="entry name" value="Ureohydrolase_dom_sf"/>
</dbReference>
<keyword evidence="1" id="KW-0479">Metal-binding</keyword>
<dbReference type="GO" id="GO:0046872">
    <property type="term" value="F:metal ion binding"/>
    <property type="evidence" value="ECO:0007669"/>
    <property type="project" value="UniProtKB-KW"/>
</dbReference>
<accession>A0A4R6P7R6</accession>
<keyword evidence="3" id="KW-0369">Histidine metabolism</keyword>
<dbReference type="GO" id="GO:0033389">
    <property type="term" value="P:putrescine biosynthetic process from arginine, via agmatine"/>
    <property type="evidence" value="ECO:0007669"/>
    <property type="project" value="TreeGrafter"/>
</dbReference>
<dbReference type="PANTHER" id="PTHR11358">
    <property type="entry name" value="ARGINASE/AGMATINASE"/>
    <property type="match status" value="1"/>
</dbReference>
<dbReference type="AlphaFoldDB" id="A0A4R6P7R6"/>
<dbReference type="OrthoDB" id="9788689at2"/>
<evidence type="ECO:0000256" key="2">
    <source>
        <dbReference type="ARBA" id="ARBA00022801"/>
    </source>
</evidence>
<dbReference type="CDD" id="cd09988">
    <property type="entry name" value="Formimidoylglutamase"/>
    <property type="match status" value="1"/>
</dbReference>
<dbReference type="EMBL" id="SNXI01000011">
    <property type="protein sequence ID" value="TDP32099.1"/>
    <property type="molecule type" value="Genomic_DNA"/>
</dbReference>
<dbReference type="RefSeq" id="WP_133540017.1">
    <property type="nucleotide sequence ID" value="NZ_SNXI01000011.1"/>
</dbReference>
<dbReference type="Proteomes" id="UP000295531">
    <property type="component" value="Unassembled WGS sequence"/>
</dbReference>
<dbReference type="GO" id="GO:0006547">
    <property type="term" value="P:L-histidine metabolic process"/>
    <property type="evidence" value="ECO:0007669"/>
    <property type="project" value="UniProtKB-KW"/>
</dbReference>
<protein>
    <submittedName>
        <fullName evidence="6">Formiminoglutamase</fullName>
    </submittedName>
</protein>
<evidence type="ECO:0000256" key="4">
    <source>
        <dbReference type="ARBA" id="ARBA00023211"/>
    </source>
</evidence>
<dbReference type="Pfam" id="PF00491">
    <property type="entry name" value="Arginase"/>
    <property type="match status" value="1"/>
</dbReference>
<comment type="caution">
    <text evidence="6">The sequence shown here is derived from an EMBL/GenBank/DDBJ whole genome shotgun (WGS) entry which is preliminary data.</text>
</comment>
<dbReference type="GO" id="GO:0008783">
    <property type="term" value="F:agmatinase activity"/>
    <property type="evidence" value="ECO:0007669"/>
    <property type="project" value="TreeGrafter"/>
</dbReference>
<reference evidence="6 7" key="1">
    <citation type="submission" date="2019-03" db="EMBL/GenBank/DDBJ databases">
        <title>Freshwater and sediment microbial communities from various areas in North America, analyzing microbe dynamics in response to fracking.</title>
        <authorList>
            <person name="Lamendella R."/>
        </authorList>
    </citation>
    <scope>NUCLEOTIDE SEQUENCE [LARGE SCALE GENOMIC DNA]</scope>
    <source>
        <strain evidence="6 7">18_TX</strain>
    </source>
</reference>
<evidence type="ECO:0000256" key="5">
    <source>
        <dbReference type="PROSITE-ProRule" id="PRU00742"/>
    </source>
</evidence>
<comment type="similarity">
    <text evidence="5">Belongs to the arginase family.</text>
</comment>